<sequence>MSDNSKMHELVALRTALGFTQSRMAHEIELNLRDYQSFEWGENEIPDLYLRAIERIAMLYAVRHKNPMLVPPALRAEAVQFARMVEASV</sequence>
<dbReference type="OrthoDB" id="8020038at2"/>
<comment type="caution">
    <text evidence="1">The sequence shown here is derived from an EMBL/GenBank/DDBJ whole genome shotgun (WGS) entry which is preliminary data.</text>
</comment>
<keyword evidence="2" id="KW-1185">Reference proteome</keyword>
<dbReference type="Gene3D" id="1.10.3100.10">
    <property type="entry name" value="Putative cytoplasmic protein"/>
    <property type="match status" value="1"/>
</dbReference>
<dbReference type="RefSeq" id="WP_152714807.1">
    <property type="nucleotide sequence ID" value="NZ_VOSJ01000149.1"/>
</dbReference>
<gene>
    <name evidence="1" type="ORF">FS320_25960</name>
</gene>
<accession>A0A5N7MPW8</accession>
<organism evidence="1 2">
    <name type="scientific">Microvirga tunisiensis</name>
    <dbReference type="NCBI Taxonomy" id="2108360"/>
    <lineage>
        <taxon>Bacteria</taxon>
        <taxon>Pseudomonadati</taxon>
        <taxon>Pseudomonadota</taxon>
        <taxon>Alphaproteobacteria</taxon>
        <taxon>Hyphomicrobiales</taxon>
        <taxon>Methylobacteriaceae</taxon>
        <taxon>Microvirga</taxon>
    </lineage>
</organism>
<evidence type="ECO:0000313" key="2">
    <source>
        <dbReference type="Proteomes" id="UP000403266"/>
    </source>
</evidence>
<protein>
    <submittedName>
        <fullName evidence="1">Transcriptional regulator</fullName>
    </submittedName>
</protein>
<evidence type="ECO:0000313" key="1">
    <source>
        <dbReference type="EMBL" id="MPR28499.1"/>
    </source>
</evidence>
<dbReference type="AlphaFoldDB" id="A0A5N7MPW8"/>
<name>A0A5N7MPW8_9HYPH</name>
<reference evidence="1 2" key="1">
    <citation type="journal article" date="2019" name="Syst. Appl. Microbiol.">
        <title>Microvirga tunisiensis sp. nov., a root nodule symbiotic bacterium isolated from Lupinus micranthus and L. luteus grown in Northern Tunisia.</title>
        <authorList>
            <person name="Msaddak A."/>
            <person name="Rejili M."/>
            <person name="Duran D."/>
            <person name="Mars M."/>
            <person name="Palacios J.M."/>
            <person name="Ruiz-Argueso T."/>
            <person name="Rey L."/>
            <person name="Imperial J."/>
        </authorList>
    </citation>
    <scope>NUCLEOTIDE SEQUENCE [LARGE SCALE GENOMIC DNA]</scope>
    <source>
        <strain evidence="1 2">Lmie10</strain>
    </source>
</reference>
<proteinExistence type="predicted"/>
<dbReference type="Proteomes" id="UP000403266">
    <property type="component" value="Unassembled WGS sequence"/>
</dbReference>
<dbReference type="InterPro" id="IPR027910">
    <property type="entry name" value="YdiL_sf"/>
</dbReference>
<dbReference type="EMBL" id="VOSK01000149">
    <property type="protein sequence ID" value="MPR28499.1"/>
    <property type="molecule type" value="Genomic_DNA"/>
</dbReference>